<evidence type="ECO:0000256" key="1">
    <source>
        <dbReference type="ARBA" id="ARBA00010688"/>
    </source>
</evidence>
<accession>A0AAE3H706</accession>
<proteinExistence type="inferred from homology"/>
<organism evidence="5 6">
    <name type="scientific">Lacihabitans soyangensis</name>
    <dbReference type="NCBI Taxonomy" id="869394"/>
    <lineage>
        <taxon>Bacteria</taxon>
        <taxon>Pseudomonadati</taxon>
        <taxon>Bacteroidota</taxon>
        <taxon>Cytophagia</taxon>
        <taxon>Cytophagales</taxon>
        <taxon>Leadbetterellaceae</taxon>
        <taxon>Lacihabitans</taxon>
    </lineage>
</organism>
<dbReference type="CDD" id="cd01166">
    <property type="entry name" value="KdgK"/>
    <property type="match status" value="1"/>
</dbReference>
<evidence type="ECO:0000256" key="2">
    <source>
        <dbReference type="ARBA" id="ARBA00022679"/>
    </source>
</evidence>
<dbReference type="InterPro" id="IPR011611">
    <property type="entry name" value="PfkB_dom"/>
</dbReference>
<comment type="similarity">
    <text evidence="1">Belongs to the carbohydrate kinase PfkB family.</text>
</comment>
<dbReference type="Gene3D" id="3.40.1190.20">
    <property type="match status" value="1"/>
</dbReference>
<dbReference type="EMBL" id="RJUF01000194">
    <property type="protein sequence ID" value="MCP9765948.1"/>
    <property type="molecule type" value="Genomic_DNA"/>
</dbReference>
<reference evidence="5 6" key="1">
    <citation type="submission" date="2018-11" db="EMBL/GenBank/DDBJ databases">
        <title>Novel bacteria species description.</title>
        <authorList>
            <person name="Han J.-H."/>
        </authorList>
    </citation>
    <scope>NUCLEOTIDE SEQUENCE [LARGE SCALE GENOMIC DNA]</scope>
    <source>
        <strain evidence="5 6">KCTC23259</strain>
    </source>
</reference>
<evidence type="ECO:0000313" key="5">
    <source>
        <dbReference type="EMBL" id="MCP9765948.1"/>
    </source>
</evidence>
<dbReference type="SUPFAM" id="SSF53613">
    <property type="entry name" value="Ribokinase-like"/>
    <property type="match status" value="1"/>
</dbReference>
<dbReference type="GO" id="GO:0016301">
    <property type="term" value="F:kinase activity"/>
    <property type="evidence" value="ECO:0007669"/>
    <property type="project" value="UniProtKB-KW"/>
</dbReference>
<comment type="caution">
    <text evidence="5">The sequence shown here is derived from an EMBL/GenBank/DDBJ whole genome shotgun (WGS) entry which is preliminary data.</text>
</comment>
<keyword evidence="3 5" id="KW-0418">Kinase</keyword>
<dbReference type="InterPro" id="IPR029056">
    <property type="entry name" value="Ribokinase-like"/>
</dbReference>
<name>A0AAE3H706_9BACT</name>
<dbReference type="RefSeq" id="WP_255039656.1">
    <property type="nucleotide sequence ID" value="NZ_RJUF01000194.1"/>
</dbReference>
<keyword evidence="6" id="KW-1185">Reference proteome</keyword>
<evidence type="ECO:0000256" key="3">
    <source>
        <dbReference type="ARBA" id="ARBA00022777"/>
    </source>
</evidence>
<dbReference type="Proteomes" id="UP001204144">
    <property type="component" value="Unassembled WGS sequence"/>
</dbReference>
<dbReference type="PANTHER" id="PTHR43320">
    <property type="entry name" value="SUGAR KINASE"/>
    <property type="match status" value="1"/>
</dbReference>
<evidence type="ECO:0000259" key="4">
    <source>
        <dbReference type="Pfam" id="PF00294"/>
    </source>
</evidence>
<evidence type="ECO:0000313" key="6">
    <source>
        <dbReference type="Proteomes" id="UP001204144"/>
    </source>
</evidence>
<dbReference type="InterPro" id="IPR052700">
    <property type="entry name" value="Carb_kinase_PfkB-like"/>
</dbReference>
<dbReference type="Pfam" id="PF00294">
    <property type="entry name" value="PfkB"/>
    <property type="match status" value="1"/>
</dbReference>
<sequence length="343" mass="38209">MRKSILTFGEILLRLSPEMGGEWIKKATIPTFVGGAELNTATALASWNIPVQYCSGLPKNALAEEIAAHLESKNIDTSKMQWCGERIGIYMLPQGADLKNAGVIYDRAHSSFASIQVGQVNWAEVFYDVEWLHVSAITPALSQQMAEVCLEAVKEAKKAGVKISVDLNYRSKLWKYGKEPIEIMPEIATYCDLIMGNLWAANKLLGTTIDPEIEVNNATKSEYLEECERVSKEILLQFKNCKYVANTFRFDYQNEGIEYYTTIFTEGNLFVSPHFKVNKVVDKVGSGDCFMAGLLYGLYKNHNPQDIIDFAAAAAIGKLNEYGDATSQSVEDVNEILNNILVN</sequence>
<gene>
    <name evidence="5" type="ORF">EGI31_23680</name>
</gene>
<dbReference type="AlphaFoldDB" id="A0AAE3H706"/>
<protein>
    <submittedName>
        <fullName evidence="5">Sugar kinase</fullName>
    </submittedName>
</protein>
<dbReference type="PANTHER" id="PTHR43320:SF2">
    <property type="entry name" value="2-DEHYDRO-3-DEOXYGLUCONOKINASE_2-DEHYDRO-3-DEOXYGALACTONOKINASE"/>
    <property type="match status" value="1"/>
</dbReference>
<keyword evidence="2" id="KW-0808">Transferase</keyword>
<feature type="domain" description="Carbohydrate kinase PfkB" evidence="4">
    <location>
        <begin position="4"/>
        <end position="326"/>
    </location>
</feature>